<keyword evidence="2" id="KW-0560">Oxidoreductase</keyword>
<evidence type="ECO:0000313" key="5">
    <source>
        <dbReference type="Proteomes" id="UP001293593"/>
    </source>
</evidence>
<dbReference type="Gene3D" id="3.40.50.720">
    <property type="entry name" value="NAD(P)-binding Rossmann-like Domain"/>
    <property type="match status" value="1"/>
</dbReference>
<dbReference type="Proteomes" id="UP001293593">
    <property type="component" value="Unassembled WGS sequence"/>
</dbReference>
<organism evidence="4 5">
    <name type="scientific">Acacia crassicarpa</name>
    <name type="common">northern wattle</name>
    <dbReference type="NCBI Taxonomy" id="499986"/>
    <lineage>
        <taxon>Eukaryota</taxon>
        <taxon>Viridiplantae</taxon>
        <taxon>Streptophyta</taxon>
        <taxon>Embryophyta</taxon>
        <taxon>Tracheophyta</taxon>
        <taxon>Spermatophyta</taxon>
        <taxon>Magnoliopsida</taxon>
        <taxon>eudicotyledons</taxon>
        <taxon>Gunneridae</taxon>
        <taxon>Pentapetalae</taxon>
        <taxon>rosids</taxon>
        <taxon>fabids</taxon>
        <taxon>Fabales</taxon>
        <taxon>Fabaceae</taxon>
        <taxon>Caesalpinioideae</taxon>
        <taxon>mimosoid clade</taxon>
        <taxon>Acacieae</taxon>
        <taxon>Acacia</taxon>
    </lineage>
</organism>
<proteinExistence type="predicted"/>
<evidence type="ECO:0000256" key="1">
    <source>
        <dbReference type="ARBA" id="ARBA00022857"/>
    </source>
</evidence>
<dbReference type="SUPFAM" id="SSF51735">
    <property type="entry name" value="NAD(P)-binding Rossmann-fold domains"/>
    <property type="match status" value="1"/>
</dbReference>
<dbReference type="InterPro" id="IPR036291">
    <property type="entry name" value="NAD(P)-bd_dom_sf"/>
</dbReference>
<evidence type="ECO:0000256" key="2">
    <source>
        <dbReference type="ARBA" id="ARBA00023002"/>
    </source>
</evidence>
<keyword evidence="5" id="KW-1185">Reference proteome</keyword>
<evidence type="ECO:0000313" key="4">
    <source>
        <dbReference type="EMBL" id="KAK4268861.1"/>
    </source>
</evidence>
<evidence type="ECO:0000259" key="3">
    <source>
        <dbReference type="Pfam" id="PF01370"/>
    </source>
</evidence>
<name>A0AAE1JH27_9FABA</name>
<dbReference type="Pfam" id="PF01370">
    <property type="entry name" value="Epimerase"/>
    <property type="match status" value="1"/>
</dbReference>
<protein>
    <recommendedName>
        <fullName evidence="3">NAD-dependent epimerase/dehydratase domain-containing protein</fullName>
    </recommendedName>
</protein>
<gene>
    <name evidence="4" type="ORF">QN277_022091</name>
</gene>
<reference evidence="4" key="1">
    <citation type="submission" date="2023-10" db="EMBL/GenBank/DDBJ databases">
        <title>Chromosome-level genome of the transformable northern wattle, Acacia crassicarpa.</title>
        <authorList>
            <person name="Massaro I."/>
            <person name="Sinha N.R."/>
            <person name="Poethig S."/>
            <person name="Leichty A.R."/>
        </authorList>
    </citation>
    <scope>NUCLEOTIDE SEQUENCE</scope>
    <source>
        <strain evidence="4">Acra3RX</strain>
        <tissue evidence="4">Leaf</tissue>
    </source>
</reference>
<dbReference type="GO" id="GO:0016616">
    <property type="term" value="F:oxidoreductase activity, acting on the CH-OH group of donors, NAD or NADP as acceptor"/>
    <property type="evidence" value="ECO:0007669"/>
    <property type="project" value="TreeGrafter"/>
</dbReference>
<comment type="caution">
    <text evidence="4">The sequence shown here is derived from an EMBL/GenBank/DDBJ whole genome shotgun (WGS) entry which is preliminary data.</text>
</comment>
<dbReference type="PANTHER" id="PTHR10366">
    <property type="entry name" value="NAD DEPENDENT EPIMERASE/DEHYDRATASE"/>
    <property type="match status" value="1"/>
</dbReference>
<dbReference type="PANTHER" id="PTHR10366:SF696">
    <property type="entry name" value="OS07G0601900 PROTEIN"/>
    <property type="match status" value="1"/>
</dbReference>
<dbReference type="InterPro" id="IPR050425">
    <property type="entry name" value="NAD(P)_dehydrat-like"/>
</dbReference>
<dbReference type="EMBL" id="JAWXYG010000006">
    <property type="protein sequence ID" value="KAK4268861.1"/>
    <property type="molecule type" value="Genomic_DNA"/>
</dbReference>
<sequence>MEKEELKVCVTGGSGYIAAYLIKELLLLGYTVHATLRNLKDESKVGILRRLPHSETRLVLFEADIYEPHSFESAIHGCHFVFHVAHPFHHHHPSQYRSLTEAAVEAAKEIAKCCVKAKTVRRVIYTASVVSASPLSHDDASSFKPFMDESCWTPLHHLPNLPYIDDSLKSYTESKTESEKEILSYNEEGGGSMEVVSLACGLVGGDTVLSSTPVSVESLISQLKDSEMAFHCLRFLEQLLGKIPIVHIKDVCDAHILCITKPSLCGRFLVASSFVSSSDIATYYLQSYPHFHVKQKHLEESSRRDIKLASTKLTDEGFAYKYDMKAILDDCVTCATSKGDL</sequence>
<keyword evidence="1" id="KW-0521">NADP</keyword>
<dbReference type="InterPro" id="IPR001509">
    <property type="entry name" value="Epimerase_deHydtase"/>
</dbReference>
<dbReference type="FunFam" id="3.40.50.720:FF:000645">
    <property type="entry name" value="Anthocyanidin reductase ((2S)-flavan-3-ol-forming)"/>
    <property type="match status" value="1"/>
</dbReference>
<feature type="domain" description="NAD-dependent epimerase/dehydratase" evidence="3">
    <location>
        <begin position="8"/>
        <end position="262"/>
    </location>
</feature>
<dbReference type="AlphaFoldDB" id="A0AAE1JH27"/>
<accession>A0AAE1JH27</accession>